<name>A0AAU9MWK9_9ASTR</name>
<evidence type="ECO:0000313" key="2">
    <source>
        <dbReference type="Proteomes" id="UP001157418"/>
    </source>
</evidence>
<dbReference type="PANTHER" id="PTHR15140:SF37">
    <property type="entry name" value="UBIQUITIN-LIKE DOMAIN-CONTAINING PROTEIN"/>
    <property type="match status" value="1"/>
</dbReference>
<dbReference type="SUPFAM" id="SSF52058">
    <property type="entry name" value="L domain-like"/>
    <property type="match status" value="1"/>
</dbReference>
<sequence length="361" mass="42040">MSDSDPTSTIKNQHRLVTDYKVLCDIYDSDSTTYMRSVLCFSNREELKNIRRRWVPSFLLLRVLDLLNIRILDFKDIKILIHLRYLAVWSGYRDFKFSEAGLSRLQTLILKGKYGNVMYSPNLQNMANLRHLLSDRIILIHTFPVLLNLQTISKLRVDDLLVLQSFPNLKKLACSVSEFFDFSSLTRLEALNVENDMDEPLTIVNPIRFPKTLKKLTLKGLRLPWSYMSTIQQLPNLEVLKLLDSSFKGSLWDAGDGQFCQLKFLKLEHLDIKFWETSRISFPCLRKLEVRSCKKLKEIPFDIGFISTLEHIDIDESNSSVLKSVDKIQEEQREMGNYDLHVTLVDVAPLEAFFQGDPFYE</sequence>
<dbReference type="Proteomes" id="UP001157418">
    <property type="component" value="Unassembled WGS sequence"/>
</dbReference>
<reference evidence="1 2" key="1">
    <citation type="submission" date="2022-01" db="EMBL/GenBank/DDBJ databases">
        <authorList>
            <person name="Xiong W."/>
            <person name="Schranz E."/>
        </authorList>
    </citation>
    <scope>NUCLEOTIDE SEQUENCE [LARGE SCALE GENOMIC DNA]</scope>
</reference>
<proteinExistence type="predicted"/>
<dbReference type="InterPro" id="IPR032675">
    <property type="entry name" value="LRR_dom_sf"/>
</dbReference>
<organism evidence="1 2">
    <name type="scientific">Lactuca virosa</name>
    <dbReference type="NCBI Taxonomy" id="75947"/>
    <lineage>
        <taxon>Eukaryota</taxon>
        <taxon>Viridiplantae</taxon>
        <taxon>Streptophyta</taxon>
        <taxon>Embryophyta</taxon>
        <taxon>Tracheophyta</taxon>
        <taxon>Spermatophyta</taxon>
        <taxon>Magnoliopsida</taxon>
        <taxon>eudicotyledons</taxon>
        <taxon>Gunneridae</taxon>
        <taxon>Pentapetalae</taxon>
        <taxon>asterids</taxon>
        <taxon>campanulids</taxon>
        <taxon>Asterales</taxon>
        <taxon>Asteraceae</taxon>
        <taxon>Cichorioideae</taxon>
        <taxon>Cichorieae</taxon>
        <taxon>Lactucinae</taxon>
        <taxon>Lactuca</taxon>
    </lineage>
</organism>
<dbReference type="AlphaFoldDB" id="A0AAU9MWK9"/>
<evidence type="ECO:0000313" key="1">
    <source>
        <dbReference type="EMBL" id="CAH1429931.1"/>
    </source>
</evidence>
<dbReference type="EMBL" id="CAKMRJ010003241">
    <property type="protein sequence ID" value="CAH1429931.1"/>
    <property type="molecule type" value="Genomic_DNA"/>
</dbReference>
<protein>
    <submittedName>
        <fullName evidence="1">Uncharacterized protein</fullName>
    </submittedName>
</protein>
<comment type="caution">
    <text evidence="1">The sequence shown here is derived from an EMBL/GenBank/DDBJ whole genome shotgun (WGS) entry which is preliminary data.</text>
</comment>
<gene>
    <name evidence="1" type="ORF">LVIROSA_LOCUS16751</name>
</gene>
<accession>A0AAU9MWK9</accession>
<keyword evidence="2" id="KW-1185">Reference proteome</keyword>
<dbReference type="Gene3D" id="3.80.10.10">
    <property type="entry name" value="Ribonuclease Inhibitor"/>
    <property type="match status" value="1"/>
</dbReference>
<dbReference type="PANTHER" id="PTHR15140">
    <property type="entry name" value="TUBULIN-SPECIFIC CHAPERONE E"/>
    <property type="match status" value="1"/>
</dbReference>